<dbReference type="GO" id="GO:0000160">
    <property type="term" value="P:phosphorelay signal transduction system"/>
    <property type="evidence" value="ECO:0007669"/>
    <property type="project" value="UniProtKB-KW"/>
</dbReference>
<evidence type="ECO:0000256" key="6">
    <source>
        <dbReference type="PROSITE-ProRule" id="PRU01091"/>
    </source>
</evidence>
<keyword evidence="5" id="KW-0804">Transcription</keyword>
<dbReference type="Pfam" id="PF00486">
    <property type="entry name" value="Trans_reg_C"/>
    <property type="match status" value="1"/>
</dbReference>
<dbReference type="SUPFAM" id="SSF48452">
    <property type="entry name" value="TPR-like"/>
    <property type="match status" value="1"/>
</dbReference>
<dbReference type="InterPro" id="IPR051677">
    <property type="entry name" value="AfsR-DnrI-RedD_regulator"/>
</dbReference>
<dbReference type="AlphaFoldDB" id="D6MSY0"/>
<keyword evidence="3" id="KW-0805">Transcription regulation</keyword>
<comment type="similarity">
    <text evidence="1">Belongs to the AfsR/DnrI/RedD regulatory family.</text>
</comment>
<evidence type="ECO:0000256" key="1">
    <source>
        <dbReference type="ARBA" id="ARBA00005820"/>
    </source>
</evidence>
<evidence type="ECO:0000259" key="7">
    <source>
        <dbReference type="PROSITE" id="PS51755"/>
    </source>
</evidence>
<dbReference type="PANTHER" id="PTHR35807">
    <property type="entry name" value="TRANSCRIPTIONAL REGULATOR REDD-RELATED"/>
    <property type="match status" value="1"/>
</dbReference>
<dbReference type="GO" id="GO:0003677">
    <property type="term" value="F:DNA binding"/>
    <property type="evidence" value="ECO:0007669"/>
    <property type="project" value="UniProtKB-UniRule"/>
</dbReference>
<feature type="domain" description="OmpR/PhoB-type" evidence="7">
    <location>
        <begin position="1"/>
        <end position="98"/>
    </location>
</feature>
<sequence length="270" mass="30613">MMFKILGPLEVTHEGKVRTPTAQKVRWTLALLLLRANRVVDRASLIDEIWGDEPPRSAVTTMQTYIYQLRKSFNEMLGESACADQMILTQPPGYGIRLLSDDQLDLHVFERDAKRGQAMLTMGRYEEAAQLLGGALKLWRGTPLADINKAGRLIEAHTVYLEELRISTLKLRILAESKLGRDMDLIPELRELVSIHPLNEWFHGELIKALARADRRGEALEAYRALRQILLDELGLEPSAPYQRLQQQLLTDGPRDPWHTAAPEPVLLAP</sequence>
<dbReference type="PANTHER" id="PTHR35807:SF1">
    <property type="entry name" value="TRANSCRIPTIONAL REGULATOR REDD"/>
    <property type="match status" value="1"/>
</dbReference>
<dbReference type="Gene3D" id="1.25.40.10">
    <property type="entry name" value="Tetratricopeptide repeat domain"/>
    <property type="match status" value="1"/>
</dbReference>
<dbReference type="SUPFAM" id="SSF46894">
    <property type="entry name" value="C-terminal effector domain of the bipartite response regulators"/>
    <property type="match status" value="1"/>
</dbReference>
<evidence type="ECO:0000256" key="5">
    <source>
        <dbReference type="ARBA" id="ARBA00023163"/>
    </source>
</evidence>
<gene>
    <name evidence="8" type="primary">ssfT1</name>
</gene>
<name>D6MSY0_9ACTN</name>
<protein>
    <submittedName>
        <fullName evidence="8">SsfT1</fullName>
    </submittedName>
</protein>
<evidence type="ECO:0000313" key="8">
    <source>
        <dbReference type="EMBL" id="ADE34517.1"/>
    </source>
</evidence>
<evidence type="ECO:0000256" key="2">
    <source>
        <dbReference type="ARBA" id="ARBA00023012"/>
    </source>
</evidence>
<dbReference type="InterPro" id="IPR005158">
    <property type="entry name" value="BTAD"/>
</dbReference>
<reference evidence="8" key="1">
    <citation type="journal article" date="2009" name="J. Am. Chem. Soc.">
        <title>Biochemical analysis of the biosynthetic pathway of an anticancer tetracycline SF2575.</title>
        <authorList>
            <person name="Pickens L.B."/>
            <person name="Kim W."/>
            <person name="Wang P."/>
            <person name="Zhou H."/>
            <person name="Watanabe K."/>
            <person name="Gomi S."/>
            <person name="Tang Y."/>
        </authorList>
    </citation>
    <scope>NUCLEOTIDE SEQUENCE</scope>
    <source>
        <strain evidence="8">SF2575</strain>
    </source>
</reference>
<organism evidence="8">
    <name type="scientific">Streptomyces sp. SF2575</name>
    <dbReference type="NCBI Taxonomy" id="746675"/>
    <lineage>
        <taxon>Bacteria</taxon>
        <taxon>Bacillati</taxon>
        <taxon>Actinomycetota</taxon>
        <taxon>Actinomycetes</taxon>
        <taxon>Kitasatosporales</taxon>
        <taxon>Streptomycetaceae</taxon>
        <taxon>Streptomyces</taxon>
    </lineage>
</organism>
<dbReference type="PROSITE" id="PS51755">
    <property type="entry name" value="OMPR_PHOB"/>
    <property type="match status" value="1"/>
</dbReference>
<accession>D6MSY0</accession>
<dbReference type="CDD" id="cd15831">
    <property type="entry name" value="BTAD"/>
    <property type="match status" value="1"/>
</dbReference>
<keyword evidence="4 6" id="KW-0238">DNA-binding</keyword>
<evidence type="ECO:0000256" key="3">
    <source>
        <dbReference type="ARBA" id="ARBA00023015"/>
    </source>
</evidence>
<dbReference type="Gene3D" id="1.10.10.10">
    <property type="entry name" value="Winged helix-like DNA-binding domain superfamily/Winged helix DNA-binding domain"/>
    <property type="match status" value="1"/>
</dbReference>
<proteinExistence type="inferred from homology"/>
<feature type="DNA-binding region" description="OmpR/PhoB-type" evidence="6">
    <location>
        <begin position="1"/>
        <end position="98"/>
    </location>
</feature>
<dbReference type="InterPro" id="IPR001867">
    <property type="entry name" value="OmpR/PhoB-type_DNA-bd"/>
</dbReference>
<dbReference type="InterPro" id="IPR016032">
    <property type="entry name" value="Sig_transdc_resp-reg_C-effctor"/>
</dbReference>
<dbReference type="SMART" id="SM00862">
    <property type="entry name" value="Trans_reg_C"/>
    <property type="match status" value="1"/>
</dbReference>
<dbReference type="InterPro" id="IPR011990">
    <property type="entry name" value="TPR-like_helical_dom_sf"/>
</dbReference>
<evidence type="ECO:0000256" key="4">
    <source>
        <dbReference type="ARBA" id="ARBA00023125"/>
    </source>
</evidence>
<dbReference type="Pfam" id="PF03704">
    <property type="entry name" value="BTAD"/>
    <property type="match status" value="1"/>
</dbReference>
<dbReference type="SMART" id="SM01043">
    <property type="entry name" value="BTAD"/>
    <property type="match status" value="1"/>
</dbReference>
<dbReference type="InterPro" id="IPR036388">
    <property type="entry name" value="WH-like_DNA-bd_sf"/>
</dbReference>
<dbReference type="EMBL" id="GQ409537">
    <property type="protein sequence ID" value="ADE34517.1"/>
    <property type="molecule type" value="Genomic_DNA"/>
</dbReference>
<keyword evidence="2" id="KW-0902">Two-component regulatory system</keyword>
<dbReference type="GO" id="GO:0006355">
    <property type="term" value="P:regulation of DNA-templated transcription"/>
    <property type="evidence" value="ECO:0007669"/>
    <property type="project" value="InterPro"/>
</dbReference>